<organism evidence="2 3">
    <name type="scientific">Sphingobacterium corticibacterium</name>
    <dbReference type="NCBI Taxonomy" id="2484746"/>
    <lineage>
        <taxon>Bacteria</taxon>
        <taxon>Pseudomonadati</taxon>
        <taxon>Bacteroidota</taxon>
        <taxon>Sphingobacteriia</taxon>
        <taxon>Sphingobacteriales</taxon>
        <taxon>Sphingobacteriaceae</taxon>
        <taxon>Sphingobacterium</taxon>
    </lineage>
</organism>
<proteinExistence type="predicted"/>
<sequence>MKTLKKQGYIASMLILVTWLMTGISVDDEFYEEYNIFLKHRPTGQYYFRSPLGMQDMPLDYPADKAAAYYTYREFVLEKHWSSDFDALAFLIVFGTAFYVGFVIVKALKL</sequence>
<evidence type="ECO:0000313" key="2">
    <source>
        <dbReference type="EMBL" id="RZF62508.1"/>
    </source>
</evidence>
<protein>
    <submittedName>
        <fullName evidence="2">Uncharacterized protein</fullName>
    </submittedName>
</protein>
<name>A0A4V2DCS5_9SPHI</name>
<dbReference type="Proteomes" id="UP000292855">
    <property type="component" value="Unassembled WGS sequence"/>
</dbReference>
<dbReference type="OrthoDB" id="1366541at2"/>
<keyword evidence="1" id="KW-1133">Transmembrane helix</keyword>
<dbReference type="RefSeq" id="WP_130140734.1">
    <property type="nucleotide sequence ID" value="NZ_SGIT01000001.1"/>
</dbReference>
<keyword evidence="1" id="KW-0472">Membrane</keyword>
<reference evidence="2 3" key="1">
    <citation type="submission" date="2019-02" db="EMBL/GenBank/DDBJ databases">
        <authorList>
            <person name="Li Y."/>
        </authorList>
    </citation>
    <scope>NUCLEOTIDE SEQUENCE [LARGE SCALE GENOMIC DNA]</scope>
    <source>
        <strain evidence="2 3">30C10-4-7</strain>
    </source>
</reference>
<gene>
    <name evidence="2" type="ORF">EWE74_06820</name>
</gene>
<comment type="caution">
    <text evidence="2">The sequence shown here is derived from an EMBL/GenBank/DDBJ whole genome shotgun (WGS) entry which is preliminary data.</text>
</comment>
<accession>A0A4V2DCS5</accession>
<keyword evidence="3" id="KW-1185">Reference proteome</keyword>
<dbReference type="EMBL" id="SGIT01000001">
    <property type="protein sequence ID" value="RZF62508.1"/>
    <property type="molecule type" value="Genomic_DNA"/>
</dbReference>
<evidence type="ECO:0000313" key="3">
    <source>
        <dbReference type="Proteomes" id="UP000292855"/>
    </source>
</evidence>
<dbReference type="AlphaFoldDB" id="A0A4V2DCS5"/>
<evidence type="ECO:0000256" key="1">
    <source>
        <dbReference type="SAM" id="Phobius"/>
    </source>
</evidence>
<feature type="transmembrane region" description="Helical" evidence="1">
    <location>
        <begin position="7"/>
        <end position="26"/>
    </location>
</feature>
<feature type="transmembrane region" description="Helical" evidence="1">
    <location>
        <begin position="87"/>
        <end position="108"/>
    </location>
</feature>
<keyword evidence="1" id="KW-0812">Transmembrane</keyword>